<keyword evidence="2" id="KW-1185">Reference proteome</keyword>
<dbReference type="RefSeq" id="WP_029220325.1">
    <property type="nucleotide sequence ID" value="NZ_CAWLZN010000001.1"/>
</dbReference>
<comment type="caution">
    <text evidence="1">The sequence shown here is derived from an EMBL/GenBank/DDBJ whole genome shotgun (WGS) entry which is preliminary data.</text>
</comment>
<evidence type="ECO:0000313" key="2">
    <source>
        <dbReference type="Proteomes" id="UP001199206"/>
    </source>
</evidence>
<reference evidence="1 2" key="1">
    <citation type="submission" date="2021-10" db="EMBL/GenBank/DDBJ databases">
        <title>Genome sequencing of Xanthomonas strains from NCPPB.</title>
        <authorList>
            <person name="Hussein R."/>
            <person name="Harrison J."/>
            <person name="Studholme D.J."/>
            <person name="Vicente J."/>
            <person name="Grant M."/>
        </authorList>
    </citation>
    <scope>NUCLEOTIDE SEQUENCE [LARGE SCALE GENOMIC DNA]</scope>
    <source>
        <strain evidence="1 2">NCPPB 101</strain>
    </source>
</reference>
<protein>
    <submittedName>
        <fullName evidence="1">Uncharacterized protein</fullName>
    </submittedName>
</protein>
<proteinExistence type="predicted"/>
<dbReference type="EMBL" id="JAJGQJ010000052">
    <property type="protein sequence ID" value="MCC4621771.1"/>
    <property type="molecule type" value="Genomic_DNA"/>
</dbReference>
<dbReference type="Proteomes" id="UP001199206">
    <property type="component" value="Unassembled WGS sequence"/>
</dbReference>
<sequence length="65" mass="7601">MTGLAHTYPTSGEVQAIDRAQRDVQWLETRAVEYARELDTLAGINEELRHARARLDRLLAPWRRR</sequence>
<name>A0ABS8HKD6_9XANT</name>
<gene>
    <name evidence="1" type="ORF">LL965_17455</name>
</gene>
<evidence type="ECO:0000313" key="1">
    <source>
        <dbReference type="EMBL" id="MCC4621771.1"/>
    </source>
</evidence>
<organism evidence="1 2">
    <name type="scientific">Xanthomonas cassavae CFBP 4642</name>
    <dbReference type="NCBI Taxonomy" id="1219375"/>
    <lineage>
        <taxon>Bacteria</taxon>
        <taxon>Pseudomonadati</taxon>
        <taxon>Pseudomonadota</taxon>
        <taxon>Gammaproteobacteria</taxon>
        <taxon>Lysobacterales</taxon>
        <taxon>Lysobacteraceae</taxon>
        <taxon>Xanthomonas</taxon>
    </lineage>
</organism>
<accession>A0ABS8HKD6</accession>